<dbReference type="SUPFAM" id="SSF54001">
    <property type="entry name" value="Cysteine proteinases"/>
    <property type="match status" value="1"/>
</dbReference>
<gene>
    <name evidence="5" type="ORF">T459_19236</name>
</gene>
<dbReference type="EMBL" id="AYRZ02000007">
    <property type="protein sequence ID" value="PHT75714.1"/>
    <property type="molecule type" value="Genomic_DNA"/>
</dbReference>
<proteinExistence type="inferred from homology"/>
<evidence type="ECO:0000256" key="1">
    <source>
        <dbReference type="ARBA" id="ARBA00005234"/>
    </source>
</evidence>
<dbReference type="Gene3D" id="3.40.395.10">
    <property type="entry name" value="Adenoviral Proteinase, Chain A"/>
    <property type="match status" value="1"/>
</dbReference>
<dbReference type="InterPro" id="IPR038765">
    <property type="entry name" value="Papain-like_cys_pep_sf"/>
</dbReference>
<name>A0A2G2Z180_CAPAN</name>
<dbReference type="GO" id="GO:0008234">
    <property type="term" value="F:cysteine-type peptidase activity"/>
    <property type="evidence" value="ECO:0007669"/>
    <property type="project" value="InterPro"/>
</dbReference>
<keyword evidence="3" id="KW-0378">Hydrolase</keyword>
<dbReference type="Pfam" id="PF02902">
    <property type="entry name" value="Peptidase_C48"/>
    <property type="match status" value="1"/>
</dbReference>
<dbReference type="PROSITE" id="PS50600">
    <property type="entry name" value="ULP_PROTEASE"/>
    <property type="match status" value="1"/>
</dbReference>
<evidence type="ECO:0000313" key="5">
    <source>
        <dbReference type="EMBL" id="PHT75714.1"/>
    </source>
</evidence>
<organism evidence="5 6">
    <name type="scientific">Capsicum annuum</name>
    <name type="common">Capsicum pepper</name>
    <dbReference type="NCBI Taxonomy" id="4072"/>
    <lineage>
        <taxon>Eukaryota</taxon>
        <taxon>Viridiplantae</taxon>
        <taxon>Streptophyta</taxon>
        <taxon>Embryophyta</taxon>
        <taxon>Tracheophyta</taxon>
        <taxon>Spermatophyta</taxon>
        <taxon>Magnoliopsida</taxon>
        <taxon>eudicotyledons</taxon>
        <taxon>Gunneridae</taxon>
        <taxon>Pentapetalae</taxon>
        <taxon>asterids</taxon>
        <taxon>lamiids</taxon>
        <taxon>Solanales</taxon>
        <taxon>Solanaceae</taxon>
        <taxon>Solanoideae</taxon>
        <taxon>Capsiceae</taxon>
        <taxon>Capsicum</taxon>
    </lineage>
</organism>
<dbReference type="Proteomes" id="UP000222542">
    <property type="component" value="Unassembled WGS sequence"/>
</dbReference>
<evidence type="ECO:0000313" key="6">
    <source>
        <dbReference type="Proteomes" id="UP000222542"/>
    </source>
</evidence>
<keyword evidence="2" id="KW-0645">Protease</keyword>
<reference evidence="5 6" key="2">
    <citation type="journal article" date="2017" name="Genome Biol.">
        <title>New reference genome sequences of hot pepper reveal the massive evolution of plant disease-resistance genes by retroduplication.</title>
        <authorList>
            <person name="Kim S."/>
            <person name="Park J."/>
            <person name="Yeom S.I."/>
            <person name="Kim Y.M."/>
            <person name="Seo E."/>
            <person name="Kim K.T."/>
            <person name="Kim M.S."/>
            <person name="Lee J.M."/>
            <person name="Cheong K."/>
            <person name="Shin H.S."/>
            <person name="Kim S.B."/>
            <person name="Han K."/>
            <person name="Lee J."/>
            <person name="Park M."/>
            <person name="Lee H.A."/>
            <person name="Lee H.Y."/>
            <person name="Lee Y."/>
            <person name="Oh S."/>
            <person name="Lee J.H."/>
            <person name="Choi E."/>
            <person name="Choi E."/>
            <person name="Lee S.E."/>
            <person name="Jeon J."/>
            <person name="Kim H."/>
            <person name="Choi G."/>
            <person name="Song H."/>
            <person name="Lee J."/>
            <person name="Lee S.C."/>
            <person name="Kwon J.K."/>
            <person name="Lee H.Y."/>
            <person name="Koo N."/>
            <person name="Hong Y."/>
            <person name="Kim R.W."/>
            <person name="Kang W.H."/>
            <person name="Huh J.H."/>
            <person name="Kang B.C."/>
            <person name="Yang T.J."/>
            <person name="Lee Y.H."/>
            <person name="Bennetzen J.L."/>
            <person name="Choi D."/>
        </authorList>
    </citation>
    <scope>NUCLEOTIDE SEQUENCE [LARGE SCALE GENOMIC DNA]</scope>
    <source>
        <strain evidence="6">cv. CM334</strain>
    </source>
</reference>
<dbReference type="GO" id="GO:0006508">
    <property type="term" value="P:proteolysis"/>
    <property type="evidence" value="ECO:0007669"/>
    <property type="project" value="UniProtKB-KW"/>
</dbReference>
<feature type="domain" description="Ubiquitin-like protease family profile" evidence="4">
    <location>
        <begin position="217"/>
        <end position="352"/>
    </location>
</feature>
<dbReference type="InterPro" id="IPR003653">
    <property type="entry name" value="Peptidase_C48_C"/>
</dbReference>
<reference evidence="5 6" key="1">
    <citation type="journal article" date="2014" name="Nat. Genet.">
        <title>Genome sequence of the hot pepper provides insights into the evolution of pungency in Capsicum species.</title>
        <authorList>
            <person name="Kim S."/>
            <person name="Park M."/>
            <person name="Yeom S.I."/>
            <person name="Kim Y.M."/>
            <person name="Lee J.M."/>
            <person name="Lee H.A."/>
            <person name="Seo E."/>
            <person name="Choi J."/>
            <person name="Cheong K."/>
            <person name="Kim K.T."/>
            <person name="Jung K."/>
            <person name="Lee G.W."/>
            <person name="Oh S.K."/>
            <person name="Bae C."/>
            <person name="Kim S.B."/>
            <person name="Lee H.Y."/>
            <person name="Kim S.Y."/>
            <person name="Kim M.S."/>
            <person name="Kang B.C."/>
            <person name="Jo Y.D."/>
            <person name="Yang H.B."/>
            <person name="Jeong H.J."/>
            <person name="Kang W.H."/>
            <person name="Kwon J.K."/>
            <person name="Shin C."/>
            <person name="Lim J.Y."/>
            <person name="Park J.H."/>
            <person name="Huh J.H."/>
            <person name="Kim J.S."/>
            <person name="Kim B.D."/>
            <person name="Cohen O."/>
            <person name="Paran I."/>
            <person name="Suh M.C."/>
            <person name="Lee S.B."/>
            <person name="Kim Y.K."/>
            <person name="Shin Y."/>
            <person name="Noh S.J."/>
            <person name="Park J."/>
            <person name="Seo Y.S."/>
            <person name="Kwon S.Y."/>
            <person name="Kim H.A."/>
            <person name="Park J.M."/>
            <person name="Kim H.J."/>
            <person name="Choi S.B."/>
            <person name="Bosland P.W."/>
            <person name="Reeves G."/>
            <person name="Jo S.H."/>
            <person name="Lee B.W."/>
            <person name="Cho H.T."/>
            <person name="Choi H.S."/>
            <person name="Lee M.S."/>
            <person name="Yu Y."/>
            <person name="Do Choi Y."/>
            <person name="Park B.S."/>
            <person name="van Deynze A."/>
            <person name="Ashrafi H."/>
            <person name="Hill T."/>
            <person name="Kim W.T."/>
            <person name="Pai H.S."/>
            <person name="Ahn H.K."/>
            <person name="Yeam I."/>
            <person name="Giovannoni J.J."/>
            <person name="Rose J.K."/>
            <person name="Sorensen I."/>
            <person name="Lee S.J."/>
            <person name="Kim R.W."/>
            <person name="Choi I.Y."/>
            <person name="Choi B.S."/>
            <person name="Lim J.S."/>
            <person name="Lee Y.H."/>
            <person name="Choi D."/>
        </authorList>
    </citation>
    <scope>NUCLEOTIDE SEQUENCE [LARGE SCALE GENOMIC DNA]</scope>
    <source>
        <strain evidence="6">cv. CM334</strain>
    </source>
</reference>
<comment type="similarity">
    <text evidence="1">Belongs to the peptidase C48 family.</text>
</comment>
<dbReference type="PANTHER" id="PTHR31470:SF46">
    <property type="entry name" value="ULP1 PROTEASE FAMILY, C-TERMINAL CATALYTIC DOMAIN CONTAINING PROTEIN"/>
    <property type="match status" value="1"/>
</dbReference>
<dbReference type="Gramene" id="PHT75714">
    <property type="protein sequence ID" value="PHT75714"/>
    <property type="gene ID" value="T459_19236"/>
</dbReference>
<sequence length="352" mass="40313">MLFFLTLRYVQTLSDPKVVDGIKMELFGATTITRKTILEGGANDAPLTDFETTSHYDYDHNGCTNFSPYFAVSSKCFSCKCQDCKVKHDGVINAINVLTATVKKMTSKRGVISLKRISYLDTPLEIKAAKRRRKDTFKASSIIKKKIATPLSFYCTDAQCARATEEQHELKTVDVTATAKEHNMTVDNPSTASKDEEKVKPVSLGERKNYPFERFNILDEARKKTNIVDQRLFRIDCRWAVKASCRTSMSFLLPSKKAKLQTQKQYRYTTGNYLYKVYINNAYDRYCQQQPEVFRNEECLINIIKGFSIPAGLPWNLVEEVYIPISCGDEFHWVLAVVVLKERRIQVYDSIS</sequence>
<accession>A0A2G2Z180</accession>
<protein>
    <recommendedName>
        <fullName evidence="4">Ubiquitin-like protease family profile domain-containing protein</fullName>
    </recommendedName>
</protein>
<evidence type="ECO:0000259" key="4">
    <source>
        <dbReference type="PROSITE" id="PS50600"/>
    </source>
</evidence>
<evidence type="ECO:0000256" key="3">
    <source>
        <dbReference type="ARBA" id="ARBA00022801"/>
    </source>
</evidence>
<comment type="caution">
    <text evidence="5">The sequence shown here is derived from an EMBL/GenBank/DDBJ whole genome shotgun (WGS) entry which is preliminary data.</text>
</comment>
<dbReference type="AlphaFoldDB" id="A0A2G2Z180"/>
<dbReference type="PANTHER" id="PTHR31470">
    <property type="entry name" value="CYSTEINE PROTEINASES SUPERFAMILY PROTEIN-RELATED-RELATED"/>
    <property type="match status" value="1"/>
</dbReference>
<keyword evidence="6" id="KW-1185">Reference proteome</keyword>
<evidence type="ECO:0000256" key="2">
    <source>
        <dbReference type="ARBA" id="ARBA00022670"/>
    </source>
</evidence>